<dbReference type="SMART" id="SM00256">
    <property type="entry name" value="FBOX"/>
    <property type="match status" value="1"/>
</dbReference>
<keyword evidence="3" id="KW-1185">Reference proteome</keyword>
<dbReference type="PROSITE" id="PS50181">
    <property type="entry name" value="FBOX"/>
    <property type="match status" value="1"/>
</dbReference>
<dbReference type="OrthoDB" id="1107553at2759"/>
<gene>
    <name evidence="2" type="ORF">DME_LOCUS4742</name>
</gene>
<proteinExistence type="predicted"/>
<accession>A0A3P7SWA5</accession>
<dbReference type="InterPro" id="IPR036047">
    <property type="entry name" value="F-box-like_dom_sf"/>
</dbReference>
<dbReference type="Gene3D" id="1.20.1280.50">
    <property type="match status" value="1"/>
</dbReference>
<dbReference type="EMBL" id="UYYG01001150">
    <property type="protein sequence ID" value="VDN54769.1"/>
    <property type="molecule type" value="Genomic_DNA"/>
</dbReference>
<evidence type="ECO:0000313" key="3">
    <source>
        <dbReference type="Proteomes" id="UP000274756"/>
    </source>
</evidence>
<feature type="domain" description="F-box" evidence="1">
    <location>
        <begin position="46"/>
        <end position="93"/>
    </location>
</feature>
<name>A0A3P7SWA5_DRAME</name>
<evidence type="ECO:0000259" key="1">
    <source>
        <dbReference type="PROSITE" id="PS50181"/>
    </source>
</evidence>
<dbReference type="AlphaFoldDB" id="A0A3P7SWA5"/>
<evidence type="ECO:0000313" key="2">
    <source>
        <dbReference type="EMBL" id="VDN54769.1"/>
    </source>
</evidence>
<dbReference type="Pfam" id="PF12937">
    <property type="entry name" value="F-box-like"/>
    <property type="match status" value="1"/>
</dbReference>
<reference evidence="2 3" key="1">
    <citation type="submission" date="2018-11" db="EMBL/GenBank/DDBJ databases">
        <authorList>
            <consortium name="Pathogen Informatics"/>
        </authorList>
    </citation>
    <scope>NUCLEOTIDE SEQUENCE [LARGE SCALE GENOMIC DNA]</scope>
</reference>
<dbReference type="InterPro" id="IPR001810">
    <property type="entry name" value="F-box_dom"/>
</dbReference>
<dbReference type="SUPFAM" id="SSF81383">
    <property type="entry name" value="F-box domain"/>
    <property type="match status" value="1"/>
</dbReference>
<sequence>MLQVISKSTKLIDVDREENVAFSLDADDNKASTSYSGTAVDGRQIMSSLFLLPPEIQLRILEHLPREEIDKCTLVCRQLKILISNNKRSLPKHSINQLIMEESKGCFKIKIRSDTFSKKWRFSELLSPRKRNLAKDDDGPRRKVAPMLVFCNIIEQISIPISAAELHGWEANERTGTHWERKTKLHTPPKSFFDRIARCAKFANIHHLSFVDMRLTDLFVDLLEESLGEQGIKCNTLKLERIKLRYISVVRFVKLMNLIAVENVEIDWIRGHNGHLTAESFVSKILNCRLIDIGFVNPSQPIYDDSFLYRFFDSMNKHKILLLEECQITNAGLGELIKKWYSSSRKLSFYIFLKCQNFDKNEFVNDHMQQAIILDGAYTIKHAILETKLCIRLYRNIIQVYTN</sequence>
<dbReference type="Proteomes" id="UP000274756">
    <property type="component" value="Unassembled WGS sequence"/>
</dbReference>
<organism evidence="2 3">
    <name type="scientific">Dracunculus medinensis</name>
    <name type="common">Guinea worm</name>
    <dbReference type="NCBI Taxonomy" id="318479"/>
    <lineage>
        <taxon>Eukaryota</taxon>
        <taxon>Metazoa</taxon>
        <taxon>Ecdysozoa</taxon>
        <taxon>Nematoda</taxon>
        <taxon>Chromadorea</taxon>
        <taxon>Rhabditida</taxon>
        <taxon>Spirurina</taxon>
        <taxon>Dracunculoidea</taxon>
        <taxon>Dracunculidae</taxon>
        <taxon>Dracunculus</taxon>
    </lineage>
</organism>
<dbReference type="CDD" id="cd09917">
    <property type="entry name" value="F-box_SF"/>
    <property type="match status" value="1"/>
</dbReference>
<protein>
    <recommendedName>
        <fullName evidence="1">F-box domain-containing protein</fullName>
    </recommendedName>
</protein>